<dbReference type="InterPro" id="IPR045357">
    <property type="entry name" value="Aminopeptidase_N-like_N"/>
</dbReference>
<protein>
    <submittedName>
        <fullName evidence="15">Uncharacterized protein</fullName>
    </submittedName>
</protein>
<evidence type="ECO:0000313" key="16">
    <source>
        <dbReference type="Proteomes" id="UP000325577"/>
    </source>
</evidence>
<dbReference type="Gene3D" id="2.60.40.1730">
    <property type="entry name" value="tricorn interacting facor f3 domain"/>
    <property type="match status" value="1"/>
</dbReference>
<dbReference type="Proteomes" id="UP000325577">
    <property type="component" value="Linkage Group LG14"/>
</dbReference>
<sequence>MASTYEHNGEKKNMAVTQFELVDARRCFPCWDEPSCKATFKITLEVPSELVALSNMPIAGQKVEGKLKTVYYQVSPIMFTYLVAVVIGLFDYMEDHTSDGASATFPEMDDLIYYLESCRYFDVPYSLPKLDMIAIPDFAVGAMDNYGLVTYREIALLYDDKHSVVANKQRFNDVNSNYRIFLHTYRPGFLFIDQGMDTSSPAVFVNGELLHMYVGRKVRAVVQVVRSDGGVMTAKSTDEHQLIIKGSLPHFPAMSYIEVIGIADSNQSIHAEIWTNFGNTFDTHSYNQLCQLANGEYKDLQSTVRDFRKSLEWPLFCEKSKEKKSYKAWITCNLASCFLLQLSLQSAVNYSESCQERITCALAICIRI</sequence>
<evidence type="ECO:0000259" key="14">
    <source>
        <dbReference type="Pfam" id="PF17900"/>
    </source>
</evidence>
<dbReference type="GO" id="GO:0016020">
    <property type="term" value="C:membrane"/>
    <property type="evidence" value="ECO:0007669"/>
    <property type="project" value="TreeGrafter"/>
</dbReference>
<dbReference type="OrthoDB" id="10031169at2759"/>
<evidence type="ECO:0000256" key="6">
    <source>
        <dbReference type="ARBA" id="ARBA00022670"/>
    </source>
</evidence>
<evidence type="ECO:0000256" key="11">
    <source>
        <dbReference type="ARBA" id="ARBA00023242"/>
    </source>
</evidence>
<dbReference type="InterPro" id="IPR012340">
    <property type="entry name" value="NA-bd_OB-fold"/>
</dbReference>
<dbReference type="GO" id="GO:0043171">
    <property type="term" value="P:peptide catabolic process"/>
    <property type="evidence" value="ECO:0007669"/>
    <property type="project" value="TreeGrafter"/>
</dbReference>
<keyword evidence="6" id="KW-0645">Protease</keyword>
<evidence type="ECO:0000256" key="9">
    <source>
        <dbReference type="ARBA" id="ARBA00022833"/>
    </source>
</evidence>
<dbReference type="Pfam" id="PF08661">
    <property type="entry name" value="Rep_fac-A_3"/>
    <property type="match status" value="1"/>
</dbReference>
<dbReference type="GO" id="GO:0006260">
    <property type="term" value="P:DNA replication"/>
    <property type="evidence" value="ECO:0007669"/>
    <property type="project" value="InterPro"/>
</dbReference>
<reference evidence="15 16" key="1">
    <citation type="submission" date="2019-09" db="EMBL/GenBank/DDBJ databases">
        <title>A chromosome-level genome assembly of the Chinese tupelo Nyssa sinensis.</title>
        <authorList>
            <person name="Yang X."/>
            <person name="Kang M."/>
            <person name="Yang Y."/>
            <person name="Xiong H."/>
            <person name="Wang M."/>
            <person name="Zhang Z."/>
            <person name="Wang Z."/>
            <person name="Wu H."/>
            <person name="Ma T."/>
            <person name="Liu J."/>
            <person name="Xi Z."/>
        </authorList>
    </citation>
    <scope>NUCLEOTIDE SEQUENCE [LARGE SCALE GENOMIC DNA]</scope>
    <source>
        <strain evidence="15">J267</strain>
        <tissue evidence="15">Leaf</tissue>
    </source>
</reference>
<feature type="transmembrane region" description="Helical" evidence="12">
    <location>
        <begin position="70"/>
        <end position="90"/>
    </location>
</feature>
<evidence type="ECO:0000256" key="2">
    <source>
        <dbReference type="ARBA" id="ARBA00004123"/>
    </source>
</evidence>
<keyword evidence="12" id="KW-0472">Membrane</keyword>
<dbReference type="GO" id="GO:0042277">
    <property type="term" value="F:peptide binding"/>
    <property type="evidence" value="ECO:0007669"/>
    <property type="project" value="TreeGrafter"/>
</dbReference>
<keyword evidence="12" id="KW-0812">Transmembrane</keyword>
<dbReference type="SUPFAM" id="SSF50249">
    <property type="entry name" value="Nucleic acid-binding proteins"/>
    <property type="match status" value="1"/>
</dbReference>
<evidence type="ECO:0000256" key="5">
    <source>
        <dbReference type="ARBA" id="ARBA00022438"/>
    </source>
</evidence>
<accession>A0A5J5B6D9</accession>
<dbReference type="GO" id="GO:0005615">
    <property type="term" value="C:extracellular space"/>
    <property type="evidence" value="ECO:0007669"/>
    <property type="project" value="TreeGrafter"/>
</dbReference>
<name>A0A5J5B6D9_9ASTE</name>
<comment type="subcellular location">
    <subcellularLocation>
        <location evidence="2">Nucleus</location>
    </subcellularLocation>
</comment>
<keyword evidence="8" id="KW-0378">Hydrolase</keyword>
<keyword evidence="10" id="KW-0482">Metalloprotease</keyword>
<dbReference type="SUPFAM" id="SSF63737">
    <property type="entry name" value="Leukotriene A4 hydrolase N-terminal domain"/>
    <property type="match status" value="1"/>
</dbReference>
<evidence type="ECO:0000256" key="3">
    <source>
        <dbReference type="ARBA" id="ARBA00009761"/>
    </source>
</evidence>
<dbReference type="InterPro" id="IPR027268">
    <property type="entry name" value="Peptidase_M4/M1_CTD_sf"/>
</dbReference>
<comment type="similarity">
    <text evidence="3">Belongs to the replication factor A protein 3 family.</text>
</comment>
<dbReference type="AlphaFoldDB" id="A0A5J5B6D9"/>
<keyword evidence="12" id="KW-1133">Transmembrane helix</keyword>
<comment type="cofactor">
    <cofactor evidence="1">
        <name>Zn(2+)</name>
        <dbReference type="ChEBI" id="CHEBI:29105"/>
    </cofactor>
</comment>
<organism evidence="15 16">
    <name type="scientific">Nyssa sinensis</name>
    <dbReference type="NCBI Taxonomy" id="561372"/>
    <lineage>
        <taxon>Eukaryota</taxon>
        <taxon>Viridiplantae</taxon>
        <taxon>Streptophyta</taxon>
        <taxon>Embryophyta</taxon>
        <taxon>Tracheophyta</taxon>
        <taxon>Spermatophyta</taxon>
        <taxon>Magnoliopsida</taxon>
        <taxon>eudicotyledons</taxon>
        <taxon>Gunneridae</taxon>
        <taxon>Pentapetalae</taxon>
        <taxon>asterids</taxon>
        <taxon>Cornales</taxon>
        <taxon>Nyssaceae</taxon>
        <taxon>Nyssa</taxon>
    </lineage>
</organism>
<dbReference type="GO" id="GO:0070006">
    <property type="term" value="F:metalloaminopeptidase activity"/>
    <property type="evidence" value="ECO:0007669"/>
    <property type="project" value="TreeGrafter"/>
</dbReference>
<dbReference type="PANTHER" id="PTHR11533:SF174">
    <property type="entry name" value="PUROMYCIN-SENSITIVE AMINOPEPTIDASE-RELATED"/>
    <property type="match status" value="1"/>
</dbReference>
<keyword evidence="11" id="KW-0539">Nucleus</keyword>
<keyword evidence="7" id="KW-0479">Metal-binding</keyword>
<dbReference type="GO" id="GO:0006310">
    <property type="term" value="P:DNA recombination"/>
    <property type="evidence" value="ECO:0007669"/>
    <property type="project" value="InterPro"/>
</dbReference>
<dbReference type="GO" id="GO:0006281">
    <property type="term" value="P:DNA repair"/>
    <property type="evidence" value="ECO:0007669"/>
    <property type="project" value="InterPro"/>
</dbReference>
<evidence type="ECO:0000256" key="1">
    <source>
        <dbReference type="ARBA" id="ARBA00001947"/>
    </source>
</evidence>
<dbReference type="Gene3D" id="1.10.390.10">
    <property type="entry name" value="Neutral Protease Domain 2"/>
    <property type="match status" value="1"/>
</dbReference>
<dbReference type="Pfam" id="PF01433">
    <property type="entry name" value="Peptidase_M1"/>
    <property type="match status" value="1"/>
</dbReference>
<evidence type="ECO:0000256" key="8">
    <source>
        <dbReference type="ARBA" id="ARBA00022801"/>
    </source>
</evidence>
<dbReference type="GO" id="GO:0006508">
    <property type="term" value="P:proteolysis"/>
    <property type="evidence" value="ECO:0007669"/>
    <property type="project" value="UniProtKB-KW"/>
</dbReference>
<evidence type="ECO:0000256" key="7">
    <source>
        <dbReference type="ARBA" id="ARBA00022723"/>
    </source>
</evidence>
<feature type="domain" description="Peptidase M1 membrane alanine aminopeptidase" evidence="13">
    <location>
        <begin position="119"/>
        <end position="174"/>
    </location>
</feature>
<dbReference type="InterPro" id="IPR042097">
    <property type="entry name" value="Aminopeptidase_N-like_N_sf"/>
</dbReference>
<evidence type="ECO:0000259" key="13">
    <source>
        <dbReference type="Pfam" id="PF01433"/>
    </source>
</evidence>
<comment type="similarity">
    <text evidence="4">Belongs to the peptidase M1 family.</text>
</comment>
<dbReference type="GO" id="GO:0003677">
    <property type="term" value="F:DNA binding"/>
    <property type="evidence" value="ECO:0007669"/>
    <property type="project" value="InterPro"/>
</dbReference>
<keyword evidence="5" id="KW-0031">Aminopeptidase</keyword>
<keyword evidence="9" id="KW-0862">Zinc</keyword>
<dbReference type="GO" id="GO:0005737">
    <property type="term" value="C:cytoplasm"/>
    <property type="evidence" value="ECO:0007669"/>
    <property type="project" value="TreeGrafter"/>
</dbReference>
<evidence type="ECO:0000313" key="15">
    <source>
        <dbReference type="EMBL" id="KAA8538813.1"/>
    </source>
</evidence>
<evidence type="ECO:0000256" key="4">
    <source>
        <dbReference type="ARBA" id="ARBA00010136"/>
    </source>
</evidence>
<dbReference type="Gene3D" id="2.40.50.140">
    <property type="entry name" value="Nucleic acid-binding proteins"/>
    <property type="match status" value="1"/>
</dbReference>
<dbReference type="CDD" id="cd04479">
    <property type="entry name" value="RPA3"/>
    <property type="match status" value="1"/>
</dbReference>
<proteinExistence type="inferred from homology"/>
<dbReference type="InterPro" id="IPR013970">
    <property type="entry name" value="Rfa2"/>
</dbReference>
<gene>
    <name evidence="15" type="ORF">F0562_025505</name>
</gene>
<dbReference type="Pfam" id="PF17900">
    <property type="entry name" value="Peptidase_M1_N"/>
    <property type="match status" value="1"/>
</dbReference>
<dbReference type="GO" id="GO:0008270">
    <property type="term" value="F:zinc ion binding"/>
    <property type="evidence" value="ECO:0007669"/>
    <property type="project" value="InterPro"/>
</dbReference>
<dbReference type="SUPFAM" id="SSF55486">
    <property type="entry name" value="Metalloproteases ('zincins'), catalytic domain"/>
    <property type="match status" value="1"/>
</dbReference>
<dbReference type="InterPro" id="IPR014782">
    <property type="entry name" value="Peptidase_M1_dom"/>
</dbReference>
<feature type="domain" description="Aminopeptidase N-like N-terminal" evidence="14">
    <location>
        <begin position="3"/>
        <end position="82"/>
    </location>
</feature>
<dbReference type="EMBL" id="CM018037">
    <property type="protein sequence ID" value="KAA8538813.1"/>
    <property type="molecule type" value="Genomic_DNA"/>
</dbReference>
<keyword evidence="16" id="KW-1185">Reference proteome</keyword>
<dbReference type="GO" id="GO:0031981">
    <property type="term" value="C:nuclear lumen"/>
    <property type="evidence" value="ECO:0007669"/>
    <property type="project" value="UniProtKB-ARBA"/>
</dbReference>
<dbReference type="PANTHER" id="PTHR11533">
    <property type="entry name" value="PROTEASE M1 ZINC METALLOPROTEASE"/>
    <property type="match status" value="1"/>
</dbReference>
<evidence type="ECO:0000256" key="12">
    <source>
        <dbReference type="SAM" id="Phobius"/>
    </source>
</evidence>
<dbReference type="PRINTS" id="PR00756">
    <property type="entry name" value="ALADIPTASE"/>
</dbReference>
<dbReference type="InterPro" id="IPR001930">
    <property type="entry name" value="Peptidase_M1"/>
</dbReference>
<dbReference type="InterPro" id="IPR050344">
    <property type="entry name" value="Peptidase_M1_aminopeptidases"/>
</dbReference>
<evidence type="ECO:0000256" key="10">
    <source>
        <dbReference type="ARBA" id="ARBA00023049"/>
    </source>
</evidence>